<dbReference type="AlphaFoldDB" id="A0A2P5BF60"/>
<evidence type="ECO:0000313" key="2">
    <source>
        <dbReference type="Proteomes" id="UP000237000"/>
    </source>
</evidence>
<name>A0A2P5BF60_TREOI</name>
<comment type="caution">
    <text evidence="1">The sequence shown here is derived from an EMBL/GenBank/DDBJ whole genome shotgun (WGS) entry which is preliminary data.</text>
</comment>
<keyword evidence="2" id="KW-1185">Reference proteome</keyword>
<proteinExistence type="predicted"/>
<dbReference type="InParanoid" id="A0A2P5BF60"/>
<evidence type="ECO:0000313" key="1">
    <source>
        <dbReference type="EMBL" id="PON47424.1"/>
    </source>
</evidence>
<protein>
    <submittedName>
        <fullName evidence="1">Uncharacterized protein</fullName>
    </submittedName>
</protein>
<sequence>MVVRVVAVAVAVAWRLLSEKVRESRRNLKLFRSVSEKRIPEGEIVRDGIPDCNLQSKARGFKDAPVDDLLTATLKRFVHLLEILDLFIWLRTTPRSLDRSSYFANCDKKSFESTRPDKNNNIVNA</sequence>
<dbReference type="EMBL" id="JXTC01000535">
    <property type="protein sequence ID" value="PON47424.1"/>
    <property type="molecule type" value="Genomic_DNA"/>
</dbReference>
<gene>
    <name evidence="1" type="ORF">TorRG33x02_323450</name>
</gene>
<reference evidence="2" key="1">
    <citation type="submission" date="2016-06" db="EMBL/GenBank/DDBJ databases">
        <title>Parallel loss of symbiosis genes in relatives of nitrogen-fixing non-legume Parasponia.</title>
        <authorList>
            <person name="Van Velzen R."/>
            <person name="Holmer R."/>
            <person name="Bu F."/>
            <person name="Rutten L."/>
            <person name="Van Zeijl A."/>
            <person name="Liu W."/>
            <person name="Santuari L."/>
            <person name="Cao Q."/>
            <person name="Sharma T."/>
            <person name="Shen D."/>
            <person name="Roswanjaya Y."/>
            <person name="Wardhani T."/>
            <person name="Kalhor M.S."/>
            <person name="Jansen J."/>
            <person name="Van den Hoogen J."/>
            <person name="Gungor B."/>
            <person name="Hartog M."/>
            <person name="Hontelez J."/>
            <person name="Verver J."/>
            <person name="Yang W.-C."/>
            <person name="Schijlen E."/>
            <person name="Repin R."/>
            <person name="Schilthuizen M."/>
            <person name="Schranz E."/>
            <person name="Heidstra R."/>
            <person name="Miyata K."/>
            <person name="Fedorova E."/>
            <person name="Kohlen W."/>
            <person name="Bisseling T."/>
            <person name="Smit S."/>
            <person name="Geurts R."/>
        </authorList>
    </citation>
    <scope>NUCLEOTIDE SEQUENCE [LARGE SCALE GENOMIC DNA]</scope>
    <source>
        <strain evidence="2">cv. RG33-2</strain>
    </source>
</reference>
<organism evidence="1 2">
    <name type="scientific">Trema orientale</name>
    <name type="common">Charcoal tree</name>
    <name type="synonym">Celtis orientalis</name>
    <dbReference type="NCBI Taxonomy" id="63057"/>
    <lineage>
        <taxon>Eukaryota</taxon>
        <taxon>Viridiplantae</taxon>
        <taxon>Streptophyta</taxon>
        <taxon>Embryophyta</taxon>
        <taxon>Tracheophyta</taxon>
        <taxon>Spermatophyta</taxon>
        <taxon>Magnoliopsida</taxon>
        <taxon>eudicotyledons</taxon>
        <taxon>Gunneridae</taxon>
        <taxon>Pentapetalae</taxon>
        <taxon>rosids</taxon>
        <taxon>fabids</taxon>
        <taxon>Rosales</taxon>
        <taxon>Cannabaceae</taxon>
        <taxon>Trema</taxon>
    </lineage>
</organism>
<dbReference type="Proteomes" id="UP000237000">
    <property type="component" value="Unassembled WGS sequence"/>
</dbReference>
<accession>A0A2P5BF60</accession>
<dbReference type="OrthoDB" id="10569537at2759"/>